<dbReference type="Proteomes" id="UP000239560">
    <property type="component" value="Unassembled WGS sequence"/>
</dbReference>
<reference evidence="2 3" key="1">
    <citation type="journal article" date="2018" name="Elife">
        <title>Functional genomics of lipid metabolism in the oleaginous yeast Rhodosporidium toruloides.</title>
        <authorList>
            <person name="Coradetti S.T."/>
            <person name="Pinel D."/>
            <person name="Geiselman G."/>
            <person name="Ito M."/>
            <person name="Mondo S."/>
            <person name="Reilly M.C."/>
            <person name="Cheng Y.F."/>
            <person name="Bauer S."/>
            <person name="Grigoriev I."/>
            <person name="Gladden J.M."/>
            <person name="Simmons B.A."/>
            <person name="Brem R."/>
            <person name="Arkin A.P."/>
            <person name="Skerker J.M."/>
        </authorList>
    </citation>
    <scope>NUCLEOTIDE SEQUENCE [LARGE SCALE GENOMIC DNA]</scope>
    <source>
        <strain evidence="2 3">NBRC 0880</strain>
    </source>
</reference>
<evidence type="ECO:0000256" key="1">
    <source>
        <dbReference type="SAM" id="MobiDB-lite"/>
    </source>
</evidence>
<organism evidence="2 3">
    <name type="scientific">Rhodotorula toruloides</name>
    <name type="common">Yeast</name>
    <name type="synonym">Rhodosporidium toruloides</name>
    <dbReference type="NCBI Taxonomy" id="5286"/>
    <lineage>
        <taxon>Eukaryota</taxon>
        <taxon>Fungi</taxon>
        <taxon>Dikarya</taxon>
        <taxon>Basidiomycota</taxon>
        <taxon>Pucciniomycotina</taxon>
        <taxon>Microbotryomycetes</taxon>
        <taxon>Sporidiobolales</taxon>
        <taxon>Sporidiobolaceae</taxon>
        <taxon>Rhodotorula</taxon>
    </lineage>
</organism>
<dbReference type="AlphaFoldDB" id="A0A2T0AAV6"/>
<sequence length="224" mass="26210">MSVNARYAHALEQQQASNERNSRREIPQRHLFALPISSLTRPRLLRRPFALHPSQRRRTHALRRRRHPKRLQHGHRQGIQSRLCTSCARSASASRDDRWSSSWLRNELEERRSSPSHSSRSTSEQVERQSSSSLFAVVVRVKVSRIVCARFVCRDLRERSLRQRRLDTVGRRGPLRSWGSRCPRVRTRGRSSGSSCSQRARMTRAKEVNERERSRVNLAQGCWE</sequence>
<comment type="caution">
    <text evidence="2">The sequence shown here is derived from an EMBL/GenBank/DDBJ whole genome shotgun (WGS) entry which is preliminary data.</text>
</comment>
<feature type="region of interest" description="Disordered" evidence="1">
    <location>
        <begin position="180"/>
        <end position="212"/>
    </location>
</feature>
<accession>A0A2T0AAV6</accession>
<evidence type="ECO:0000313" key="2">
    <source>
        <dbReference type="EMBL" id="PRQ75119.1"/>
    </source>
</evidence>
<feature type="compositionally biased region" description="Low complexity" evidence="1">
    <location>
        <begin position="190"/>
        <end position="200"/>
    </location>
</feature>
<protein>
    <submittedName>
        <fullName evidence="2">Uncharacterized protein</fullName>
    </submittedName>
</protein>
<feature type="compositionally biased region" description="Basic residues" evidence="1">
    <location>
        <begin position="54"/>
        <end position="76"/>
    </location>
</feature>
<evidence type="ECO:0000313" key="3">
    <source>
        <dbReference type="Proteomes" id="UP000239560"/>
    </source>
</evidence>
<dbReference type="EMBL" id="LCTV02000005">
    <property type="protein sequence ID" value="PRQ75119.1"/>
    <property type="molecule type" value="Genomic_DNA"/>
</dbReference>
<feature type="region of interest" description="Disordered" evidence="1">
    <location>
        <begin position="45"/>
        <end position="80"/>
    </location>
</feature>
<gene>
    <name evidence="2" type="ORF">AAT19DRAFT_14141</name>
</gene>
<proteinExistence type="predicted"/>
<name>A0A2T0AAV6_RHOTO</name>